<dbReference type="InterPro" id="IPR000719">
    <property type="entry name" value="Prot_kinase_dom"/>
</dbReference>
<keyword evidence="1" id="KW-0472">Membrane</keyword>
<dbReference type="PROSITE" id="PS50011">
    <property type="entry name" value="PROTEIN_KINASE_DOM"/>
    <property type="match status" value="1"/>
</dbReference>
<dbReference type="AlphaFoldDB" id="A0A498IGM1"/>
<dbReference type="SMART" id="SM00219">
    <property type="entry name" value="TyrKc"/>
    <property type="match status" value="1"/>
</dbReference>
<dbReference type="InterPro" id="IPR021434">
    <property type="entry name" value="DUF3082"/>
</dbReference>
<comment type="caution">
    <text evidence="3">The sequence shown here is derived from an EMBL/GenBank/DDBJ whole genome shotgun (WGS) entry which is preliminary data.</text>
</comment>
<dbReference type="Proteomes" id="UP000290289">
    <property type="component" value="Chromosome 12"/>
</dbReference>
<dbReference type="Pfam" id="PF11282">
    <property type="entry name" value="DUF3082"/>
    <property type="match status" value="1"/>
</dbReference>
<keyword evidence="1" id="KW-1133">Transmembrane helix</keyword>
<dbReference type="EMBL" id="RDQH01000338">
    <property type="protein sequence ID" value="RXH82516.1"/>
    <property type="molecule type" value="Genomic_DNA"/>
</dbReference>
<dbReference type="GO" id="GO:0009507">
    <property type="term" value="C:chloroplast"/>
    <property type="evidence" value="ECO:0007669"/>
    <property type="project" value="TreeGrafter"/>
</dbReference>
<keyword evidence="4" id="KW-1185">Reference proteome</keyword>
<feature type="domain" description="Protein kinase" evidence="2">
    <location>
        <begin position="221"/>
        <end position="555"/>
    </location>
</feature>
<dbReference type="GO" id="GO:0005524">
    <property type="term" value="F:ATP binding"/>
    <property type="evidence" value="ECO:0007669"/>
    <property type="project" value="InterPro"/>
</dbReference>
<evidence type="ECO:0000313" key="3">
    <source>
        <dbReference type="EMBL" id="RXH82516.1"/>
    </source>
</evidence>
<dbReference type="GO" id="GO:0004713">
    <property type="term" value="F:protein tyrosine kinase activity"/>
    <property type="evidence" value="ECO:0007669"/>
    <property type="project" value="InterPro"/>
</dbReference>
<evidence type="ECO:0000313" key="4">
    <source>
        <dbReference type="Proteomes" id="UP000290289"/>
    </source>
</evidence>
<organism evidence="3 4">
    <name type="scientific">Malus domestica</name>
    <name type="common">Apple</name>
    <name type="synonym">Pyrus malus</name>
    <dbReference type="NCBI Taxonomy" id="3750"/>
    <lineage>
        <taxon>Eukaryota</taxon>
        <taxon>Viridiplantae</taxon>
        <taxon>Streptophyta</taxon>
        <taxon>Embryophyta</taxon>
        <taxon>Tracheophyta</taxon>
        <taxon>Spermatophyta</taxon>
        <taxon>Magnoliopsida</taxon>
        <taxon>eudicotyledons</taxon>
        <taxon>Gunneridae</taxon>
        <taxon>Pentapetalae</taxon>
        <taxon>rosids</taxon>
        <taxon>fabids</taxon>
        <taxon>Rosales</taxon>
        <taxon>Rosaceae</taxon>
        <taxon>Amygdaloideae</taxon>
        <taxon>Maleae</taxon>
        <taxon>Malus</taxon>
    </lineage>
</organism>
<name>A0A498IGM1_MALDO</name>
<evidence type="ECO:0000256" key="1">
    <source>
        <dbReference type="SAM" id="Phobius"/>
    </source>
</evidence>
<dbReference type="InterPro" id="IPR020635">
    <property type="entry name" value="Tyr_kinase_cat_dom"/>
</dbReference>
<keyword evidence="1" id="KW-0812">Transmembrane</keyword>
<dbReference type="SUPFAM" id="SSF56112">
    <property type="entry name" value="Protein kinase-like (PK-like)"/>
    <property type="match status" value="1"/>
</dbReference>
<dbReference type="Pfam" id="PF07714">
    <property type="entry name" value="PK_Tyr_Ser-Thr"/>
    <property type="match status" value="1"/>
</dbReference>
<gene>
    <name evidence="3" type="ORF">DVH24_036857</name>
</gene>
<sequence>MIKLSPSSAPFPIQSIDYQRIQFQVYDSDACLPKRLLNFTIPIYSLFQPVRNFVFYNSCGFDLEYYPDLLNVTLLNCSTAQSFSTESSSVYFMPIKCLSVPGNHQVLATLQTTTVDNQPVSTCTLLRQLDLPIRNVDGSMHHCEPGKHLKNVLLRIKTAISVPTQIKCSVMRYIGSHPLLCKKSKGIEEKENEIEIERFLKEHKSHVPTRYTHGDIKRMTNGFKKKLGEGGFRSVYSGELPNGVPVAIKVLNDSKGNGEDFINELGTIGKIHHVNVVRLLGFSAGGGKRAVIYELMPNGSLEKFISQLPSRTAIMSEFNLASNRRKDSFDLPPDYFAQLPNDLRLDLNDAAFDLSNGKIVDECGQELGDTLLNLSRAWEQADTSTSHALASKLPGSLIQELTSVIIAFGKRLVSAGRRFQSMGQYGQGELQKIAKVMITTGKLLSESSTSTVTDEPKTESRMLKFGELQLELTSDKATIGAVISLAFGILSWELAQGIQNIPESSLQYANDNALMLAKSLRGALLTICYSSAILSAFTTVGLLLLGRQLKSPNEK</sequence>
<evidence type="ECO:0000259" key="2">
    <source>
        <dbReference type="PROSITE" id="PS50011"/>
    </source>
</evidence>
<protein>
    <recommendedName>
        <fullName evidence="2">Protein kinase domain-containing protein</fullName>
    </recommendedName>
</protein>
<dbReference type="Gene3D" id="3.30.200.20">
    <property type="entry name" value="Phosphorylase Kinase, domain 1"/>
    <property type="match status" value="1"/>
</dbReference>
<accession>A0A498IGM1</accession>
<dbReference type="STRING" id="3750.A0A498IGM1"/>
<proteinExistence type="predicted"/>
<dbReference type="InterPro" id="IPR011009">
    <property type="entry name" value="Kinase-like_dom_sf"/>
</dbReference>
<dbReference type="InterPro" id="IPR001245">
    <property type="entry name" value="Ser-Thr/Tyr_kinase_cat_dom"/>
</dbReference>
<feature type="transmembrane region" description="Helical" evidence="1">
    <location>
        <begin position="522"/>
        <end position="545"/>
    </location>
</feature>
<dbReference type="PANTHER" id="PTHR36802:SF1">
    <property type="entry name" value="OS02G0815400 PROTEIN"/>
    <property type="match status" value="1"/>
</dbReference>
<dbReference type="PANTHER" id="PTHR36802">
    <property type="entry name" value="OS02G0815400 PROTEIN"/>
    <property type="match status" value="1"/>
</dbReference>
<reference evidence="3 4" key="1">
    <citation type="submission" date="2018-10" db="EMBL/GenBank/DDBJ databases">
        <title>A high-quality apple genome assembly.</title>
        <authorList>
            <person name="Hu J."/>
        </authorList>
    </citation>
    <scope>NUCLEOTIDE SEQUENCE [LARGE SCALE GENOMIC DNA]</scope>
    <source>
        <strain evidence="4">cv. HFTH1</strain>
        <tissue evidence="3">Young leaf</tissue>
    </source>
</reference>